<dbReference type="PANTHER" id="PTHR30040">
    <property type="entry name" value="THIAMINE BIOSYNTHESIS LIPOPROTEIN APBE"/>
    <property type="match status" value="1"/>
</dbReference>
<comment type="catalytic activity">
    <reaction evidence="10 11 12">
        <text>L-threonyl-[protein] + FAD = FMN-L-threonyl-[protein] + AMP + H(+)</text>
        <dbReference type="Rhea" id="RHEA:36847"/>
        <dbReference type="Rhea" id="RHEA-COMP:11060"/>
        <dbReference type="Rhea" id="RHEA-COMP:11061"/>
        <dbReference type="ChEBI" id="CHEBI:15378"/>
        <dbReference type="ChEBI" id="CHEBI:30013"/>
        <dbReference type="ChEBI" id="CHEBI:57692"/>
        <dbReference type="ChEBI" id="CHEBI:74257"/>
        <dbReference type="ChEBI" id="CHEBI:456215"/>
        <dbReference type="EC" id="2.7.1.180"/>
    </reaction>
</comment>
<comment type="subcellular location">
    <subcellularLocation>
        <location evidence="12">Cell inner membrane</location>
        <topology evidence="12">Lipid-anchor</topology>
        <orientation evidence="12">Periplasmic side</orientation>
    </subcellularLocation>
</comment>
<dbReference type="EMBL" id="JACHOC010000010">
    <property type="protein sequence ID" value="MBB4624468.1"/>
    <property type="molecule type" value="Genomic_DNA"/>
</dbReference>
<evidence type="ECO:0000256" key="1">
    <source>
        <dbReference type="ARBA" id="ARBA00001946"/>
    </source>
</evidence>
<accession>A0ABR6KSI1</accession>
<evidence type="ECO:0000256" key="10">
    <source>
        <dbReference type="ARBA" id="ARBA00048540"/>
    </source>
</evidence>
<keyword evidence="12 13" id="KW-0449">Lipoprotein</keyword>
<dbReference type="RefSeq" id="WP_183672115.1">
    <property type="nucleotide sequence ID" value="NZ_BMPB01000009.1"/>
</dbReference>
<dbReference type="PROSITE" id="PS51257">
    <property type="entry name" value="PROKAR_LIPOPROTEIN"/>
    <property type="match status" value="1"/>
</dbReference>
<comment type="similarity">
    <text evidence="11 12">Belongs to the ApbE family.</text>
</comment>
<dbReference type="InterPro" id="IPR024932">
    <property type="entry name" value="ApbE"/>
</dbReference>
<keyword evidence="5 11" id="KW-0808">Transferase</keyword>
<dbReference type="PANTHER" id="PTHR30040:SF2">
    <property type="entry name" value="FAD:PROTEIN FMN TRANSFERASE"/>
    <property type="match status" value="1"/>
</dbReference>
<organism evidence="13 14">
    <name type="scientific">Parabacteroides faecis</name>
    <dbReference type="NCBI Taxonomy" id="1217282"/>
    <lineage>
        <taxon>Bacteria</taxon>
        <taxon>Pseudomonadati</taxon>
        <taxon>Bacteroidota</taxon>
        <taxon>Bacteroidia</taxon>
        <taxon>Bacteroidales</taxon>
        <taxon>Tannerellaceae</taxon>
        <taxon>Parabacteroides</taxon>
    </lineage>
</organism>
<evidence type="ECO:0000256" key="11">
    <source>
        <dbReference type="PIRNR" id="PIRNR006268"/>
    </source>
</evidence>
<proteinExistence type="inferred from homology"/>
<dbReference type="PIRSF" id="PIRSF006268">
    <property type="entry name" value="ApbE"/>
    <property type="match status" value="1"/>
</dbReference>
<evidence type="ECO:0000313" key="13">
    <source>
        <dbReference type="EMBL" id="MBB4624468.1"/>
    </source>
</evidence>
<dbReference type="Pfam" id="PF02424">
    <property type="entry name" value="ApbE"/>
    <property type="match status" value="1"/>
</dbReference>
<keyword evidence="4 11" id="KW-0285">Flavoprotein</keyword>
<protein>
    <recommendedName>
        <fullName evidence="3 11">FAD:protein FMN transferase</fullName>
        <ecNumber evidence="2 11">2.7.1.180</ecNumber>
    </recommendedName>
    <alternativeName>
        <fullName evidence="9 11">Flavin transferase</fullName>
    </alternativeName>
</protein>
<evidence type="ECO:0000256" key="6">
    <source>
        <dbReference type="ARBA" id="ARBA00022723"/>
    </source>
</evidence>
<dbReference type="Gene3D" id="3.10.520.10">
    <property type="entry name" value="ApbE-like domains"/>
    <property type="match status" value="1"/>
</dbReference>
<keyword evidence="14" id="KW-1185">Reference proteome</keyword>
<keyword evidence="7 11" id="KW-0274">FAD</keyword>
<reference evidence="13 14" key="1">
    <citation type="submission" date="2020-08" db="EMBL/GenBank/DDBJ databases">
        <title>Genomic Encyclopedia of Type Strains, Phase IV (KMG-IV): sequencing the most valuable type-strain genomes for metagenomic binning, comparative biology and taxonomic classification.</title>
        <authorList>
            <person name="Goeker M."/>
        </authorList>
    </citation>
    <scope>NUCLEOTIDE SEQUENCE [LARGE SCALE GENOMIC DNA]</scope>
    <source>
        <strain evidence="13 14">DSM 102983</strain>
    </source>
</reference>
<keyword evidence="8 11" id="KW-0460">Magnesium</keyword>
<evidence type="ECO:0000256" key="9">
    <source>
        <dbReference type="ARBA" id="ARBA00031306"/>
    </source>
</evidence>
<evidence type="ECO:0000313" key="14">
    <source>
        <dbReference type="Proteomes" id="UP000533637"/>
    </source>
</evidence>
<evidence type="ECO:0000256" key="3">
    <source>
        <dbReference type="ARBA" id="ARBA00016337"/>
    </source>
</evidence>
<evidence type="ECO:0000256" key="12">
    <source>
        <dbReference type="RuleBase" id="RU363002"/>
    </source>
</evidence>
<dbReference type="EC" id="2.7.1.180" evidence="2 11"/>
<keyword evidence="12" id="KW-0472">Membrane</keyword>
<dbReference type="SUPFAM" id="SSF143631">
    <property type="entry name" value="ApbE-like"/>
    <property type="match status" value="1"/>
</dbReference>
<evidence type="ECO:0000256" key="5">
    <source>
        <dbReference type="ARBA" id="ARBA00022679"/>
    </source>
</evidence>
<evidence type="ECO:0000256" key="2">
    <source>
        <dbReference type="ARBA" id="ARBA00011955"/>
    </source>
</evidence>
<keyword evidence="6 11" id="KW-0479">Metal-binding</keyword>
<comment type="caution">
    <text evidence="13">The sequence shown here is derived from an EMBL/GenBank/DDBJ whole genome shotgun (WGS) entry which is preliminary data.</text>
</comment>
<gene>
    <name evidence="13" type="ORF">GGQ57_004399</name>
</gene>
<comment type="cofactor">
    <cofactor evidence="1 12">
        <name>Mg(2+)</name>
        <dbReference type="ChEBI" id="CHEBI:18420"/>
    </cofactor>
</comment>
<evidence type="ECO:0000256" key="4">
    <source>
        <dbReference type="ARBA" id="ARBA00022630"/>
    </source>
</evidence>
<name>A0ABR6KSI1_9BACT</name>
<sequence>MKHSYLLPAGLSFFIISLLIGCKQPEQYFKVAGILHTPYQIQFCYTESLEDEIHAELQRYYHCLNPFDSTSVISQVNRNKDIEVDDLFVEVFNKAKEVSEQTNGIYDITCAPFINLWGFGFSKNDSVTPAMIDSIRAFVGYQKIRLEGKKVIKDDPRILLNCSSLGDGCSCEVIARLFDSKGIENYMIDIGGETTVKGVNPKGECWRIGITKPTDDPMGVNQELQEIVQLCGRHGLATSGDYRNFYIKDGKKYAHTIDPRTGYPAGQPILSATIVAADCMTADAYATAFMAMGREEAHKILQQHPELEYLFIYADENGDFRTDYSEGFRKHLVSVNK</sequence>
<dbReference type="Proteomes" id="UP000533637">
    <property type="component" value="Unassembled WGS sequence"/>
</dbReference>
<evidence type="ECO:0000256" key="7">
    <source>
        <dbReference type="ARBA" id="ARBA00022827"/>
    </source>
</evidence>
<keyword evidence="12" id="KW-1003">Cell membrane</keyword>
<comment type="function">
    <text evidence="12">Flavin transferase that catalyzes the transfer of the FMN moiety of FAD and its covalent binding to the hydroxyl group of a threonine residue in a target flavoprotein.</text>
</comment>
<dbReference type="InterPro" id="IPR003374">
    <property type="entry name" value="ApbE-like_sf"/>
</dbReference>
<keyword evidence="12" id="KW-0997">Cell inner membrane</keyword>
<evidence type="ECO:0000256" key="8">
    <source>
        <dbReference type="ARBA" id="ARBA00022842"/>
    </source>
</evidence>